<protein>
    <submittedName>
        <fullName evidence="1">Uncharacterized protein</fullName>
    </submittedName>
</protein>
<organism evidence="1 2">
    <name type="scientific">Candidatus Harrisonbacteria bacterium RIFCSPHIGHO2_02_FULL_42_16</name>
    <dbReference type="NCBI Taxonomy" id="1798404"/>
    <lineage>
        <taxon>Bacteria</taxon>
        <taxon>Candidatus Harrisoniibacteriota</taxon>
    </lineage>
</organism>
<comment type="caution">
    <text evidence="1">The sequence shown here is derived from an EMBL/GenBank/DDBJ whole genome shotgun (WGS) entry which is preliminary data.</text>
</comment>
<sequence>MAEIIAHRGVITWAEVHSRKFSVMHSIPSKKRDAAGIDITVIDEQTGRKILIQVKKFRILDEVTLEARLKRLRWKSKKPKYRDHYLPDSESLKRHLYSILKRYKNIRLFINDKEIRNGFKAIAREHNLYEILRREDDYQKLLDIFSKIEPYIAIFEKALLHKDKYPDVKVLLIADLISGEKTALDKLSKEIPDVMSAVLNTQK</sequence>
<evidence type="ECO:0000313" key="1">
    <source>
        <dbReference type="EMBL" id="OGY63197.1"/>
    </source>
</evidence>
<reference evidence="1 2" key="1">
    <citation type="journal article" date="2016" name="Nat. Commun.">
        <title>Thousands of microbial genomes shed light on interconnected biogeochemical processes in an aquifer system.</title>
        <authorList>
            <person name="Anantharaman K."/>
            <person name="Brown C.T."/>
            <person name="Hug L.A."/>
            <person name="Sharon I."/>
            <person name="Castelle C.J."/>
            <person name="Probst A.J."/>
            <person name="Thomas B.C."/>
            <person name="Singh A."/>
            <person name="Wilkins M.J."/>
            <person name="Karaoz U."/>
            <person name="Brodie E.L."/>
            <person name="Williams K.H."/>
            <person name="Hubbard S.S."/>
            <person name="Banfield J.F."/>
        </authorList>
    </citation>
    <scope>NUCLEOTIDE SEQUENCE [LARGE SCALE GENOMIC DNA]</scope>
</reference>
<accession>A0A1G1ZH95</accession>
<evidence type="ECO:0000313" key="2">
    <source>
        <dbReference type="Proteomes" id="UP000177960"/>
    </source>
</evidence>
<dbReference type="AlphaFoldDB" id="A0A1G1ZH95"/>
<dbReference type="EMBL" id="MHJG01000025">
    <property type="protein sequence ID" value="OGY63197.1"/>
    <property type="molecule type" value="Genomic_DNA"/>
</dbReference>
<dbReference type="Proteomes" id="UP000177960">
    <property type="component" value="Unassembled WGS sequence"/>
</dbReference>
<proteinExistence type="predicted"/>
<name>A0A1G1ZH95_9BACT</name>
<dbReference type="STRING" id="1798404.A3B92_03810"/>
<gene>
    <name evidence="1" type="ORF">A3B92_03810</name>
</gene>